<dbReference type="PaxDb" id="4113-PGSC0003DMT400022315"/>
<reference evidence="2" key="1">
    <citation type="journal article" date="2011" name="Nature">
        <title>Genome sequence and analysis of the tuber crop potato.</title>
        <authorList>
            <consortium name="The Potato Genome Sequencing Consortium"/>
        </authorList>
    </citation>
    <scope>NUCLEOTIDE SEQUENCE [LARGE SCALE GENOMIC DNA]</scope>
    <source>
        <strain evidence="2">cv. DM1-3 516 R44</strain>
    </source>
</reference>
<evidence type="ECO:0000313" key="2">
    <source>
        <dbReference type="Proteomes" id="UP000011115"/>
    </source>
</evidence>
<protein>
    <submittedName>
        <fullName evidence="1">Uncharacterized protein</fullName>
    </submittedName>
</protein>
<proteinExistence type="predicted"/>
<sequence length="68" mass="7886">METTLPNTPRFPFKVKLLNVRGITLFPRIILNGSCTCFLSHYCTLKCIPHRSYMVFGCNNVRKTRHLS</sequence>
<dbReference type="Gramene" id="PGSC0003DMT400022315">
    <property type="protein sequence ID" value="PGSC0003DMT400022315"/>
    <property type="gene ID" value="PGSC0003DMG400008662"/>
</dbReference>
<organism evidence="1 2">
    <name type="scientific">Solanum tuberosum</name>
    <name type="common">Potato</name>
    <dbReference type="NCBI Taxonomy" id="4113"/>
    <lineage>
        <taxon>Eukaryota</taxon>
        <taxon>Viridiplantae</taxon>
        <taxon>Streptophyta</taxon>
        <taxon>Embryophyta</taxon>
        <taxon>Tracheophyta</taxon>
        <taxon>Spermatophyta</taxon>
        <taxon>Magnoliopsida</taxon>
        <taxon>eudicotyledons</taxon>
        <taxon>Gunneridae</taxon>
        <taxon>Pentapetalae</taxon>
        <taxon>asterids</taxon>
        <taxon>lamiids</taxon>
        <taxon>Solanales</taxon>
        <taxon>Solanaceae</taxon>
        <taxon>Solanoideae</taxon>
        <taxon>Solaneae</taxon>
        <taxon>Solanum</taxon>
    </lineage>
</organism>
<dbReference type="AlphaFoldDB" id="M1AGJ0"/>
<accession>M1AGJ0</accession>
<dbReference type="InParanoid" id="M1AGJ0"/>
<dbReference type="HOGENOM" id="CLU_2798966_0_0_1"/>
<keyword evidence="2" id="KW-1185">Reference proteome</keyword>
<reference evidence="1" key="2">
    <citation type="submission" date="2015-06" db="UniProtKB">
        <authorList>
            <consortium name="EnsemblPlants"/>
        </authorList>
    </citation>
    <scope>IDENTIFICATION</scope>
    <source>
        <strain evidence="1">DM1-3 516 R44</strain>
    </source>
</reference>
<evidence type="ECO:0000313" key="1">
    <source>
        <dbReference type="EnsemblPlants" id="PGSC0003DMT400022315"/>
    </source>
</evidence>
<name>M1AGJ0_SOLTU</name>
<dbReference type="Proteomes" id="UP000011115">
    <property type="component" value="Unassembled WGS sequence"/>
</dbReference>
<dbReference type="EnsemblPlants" id="PGSC0003DMT400022315">
    <property type="protein sequence ID" value="PGSC0003DMT400022315"/>
    <property type="gene ID" value="PGSC0003DMG400008662"/>
</dbReference>